<keyword evidence="3" id="KW-1185">Reference proteome</keyword>
<dbReference type="Proteomes" id="UP000326924">
    <property type="component" value="Unassembled WGS sequence"/>
</dbReference>
<proteinExistence type="predicted"/>
<feature type="compositionally biased region" description="Low complexity" evidence="1">
    <location>
        <begin position="178"/>
        <end position="191"/>
    </location>
</feature>
<dbReference type="EMBL" id="VXIS01000197">
    <property type="protein sequence ID" value="KAA8897525.1"/>
    <property type="molecule type" value="Genomic_DNA"/>
</dbReference>
<dbReference type="InParanoid" id="A0A5J5ELZ9"/>
<feature type="region of interest" description="Disordered" evidence="1">
    <location>
        <begin position="243"/>
        <end position="271"/>
    </location>
</feature>
<accession>A0A5J5ELZ9</accession>
<evidence type="ECO:0000313" key="2">
    <source>
        <dbReference type="EMBL" id="KAA8897525.1"/>
    </source>
</evidence>
<comment type="caution">
    <text evidence="2">The sequence shown here is derived from an EMBL/GenBank/DDBJ whole genome shotgun (WGS) entry which is preliminary data.</text>
</comment>
<dbReference type="AlphaFoldDB" id="A0A5J5ELZ9"/>
<reference evidence="2 3" key="1">
    <citation type="submission" date="2019-09" db="EMBL/GenBank/DDBJ databases">
        <title>Draft genome of the ectomycorrhizal ascomycete Sphaerosporella brunnea.</title>
        <authorList>
            <consortium name="DOE Joint Genome Institute"/>
            <person name="Benucci G.M."/>
            <person name="Marozzi G."/>
            <person name="Antonielli L."/>
            <person name="Sanchez S."/>
            <person name="Marco P."/>
            <person name="Wang X."/>
            <person name="Falini L.B."/>
            <person name="Barry K."/>
            <person name="Haridas S."/>
            <person name="Lipzen A."/>
            <person name="Labutti K."/>
            <person name="Grigoriev I.V."/>
            <person name="Murat C."/>
            <person name="Martin F."/>
            <person name="Albertini E."/>
            <person name="Donnini D."/>
            <person name="Bonito G."/>
        </authorList>
    </citation>
    <scope>NUCLEOTIDE SEQUENCE [LARGE SCALE GENOMIC DNA]</scope>
    <source>
        <strain evidence="2 3">Sb_GMNB300</strain>
    </source>
</reference>
<evidence type="ECO:0000313" key="3">
    <source>
        <dbReference type="Proteomes" id="UP000326924"/>
    </source>
</evidence>
<protein>
    <submittedName>
        <fullName evidence="2">Uncharacterized protein</fullName>
    </submittedName>
</protein>
<evidence type="ECO:0000256" key="1">
    <source>
        <dbReference type="SAM" id="MobiDB-lite"/>
    </source>
</evidence>
<feature type="compositionally biased region" description="Basic residues" evidence="1">
    <location>
        <begin position="41"/>
        <end position="54"/>
    </location>
</feature>
<sequence length="271" mass="29231">MPAVTKTLASNRPARRARAAALVKISNMVAEHKLWTCTANPRRRRKHVAKKPAKRPANAAPSPSSPQSPPDSEAATPYASQFSTPDGWRHEDPMGMGYFNFSPMVTPPRSPTSPEAATPDDSLLDIPSPPANWRHDETIQSPEMGDLDFSPIASSLASSPNNSAIGSSPMEFDFDTPSVASSLASSPNNSAIGSSPMEFDFDTPSVASSPASPRPAPPPEPRTPSPRRFSHVDFQITWSPTHLLLPDESSDEDDLGWMPPSPSPMRRVMRG</sequence>
<gene>
    <name evidence="2" type="ORF">FN846DRAFT_893044</name>
</gene>
<organism evidence="2 3">
    <name type="scientific">Sphaerosporella brunnea</name>
    <dbReference type="NCBI Taxonomy" id="1250544"/>
    <lineage>
        <taxon>Eukaryota</taxon>
        <taxon>Fungi</taxon>
        <taxon>Dikarya</taxon>
        <taxon>Ascomycota</taxon>
        <taxon>Pezizomycotina</taxon>
        <taxon>Pezizomycetes</taxon>
        <taxon>Pezizales</taxon>
        <taxon>Pyronemataceae</taxon>
        <taxon>Sphaerosporella</taxon>
    </lineage>
</organism>
<feature type="compositionally biased region" description="Pro residues" evidence="1">
    <location>
        <begin position="212"/>
        <end position="224"/>
    </location>
</feature>
<name>A0A5J5ELZ9_9PEZI</name>
<feature type="region of interest" description="Disordered" evidence="1">
    <location>
        <begin position="178"/>
        <end position="230"/>
    </location>
</feature>
<feature type="region of interest" description="Disordered" evidence="1">
    <location>
        <begin position="36"/>
        <end position="155"/>
    </location>
</feature>